<comment type="subcellular location">
    <subcellularLocation>
        <location evidence="1">Cytoplasm</location>
    </subcellularLocation>
</comment>
<feature type="coiled-coil region" evidence="7">
    <location>
        <begin position="43"/>
        <end position="131"/>
    </location>
</feature>
<reference evidence="9 10" key="1">
    <citation type="submission" date="2017-04" db="EMBL/GenBank/DDBJ databases">
        <authorList>
            <person name="Afonso C.L."/>
            <person name="Miller P.J."/>
            <person name="Scott M.A."/>
            <person name="Spackman E."/>
            <person name="Goraichik I."/>
            <person name="Dimitrov K.M."/>
            <person name="Suarez D.L."/>
            <person name="Swayne D.E."/>
        </authorList>
    </citation>
    <scope>NUCLEOTIDE SEQUENCE [LARGE SCALE GENOMIC DNA]</scope>
    <source>
        <strain evidence="9 10">DSM 12816</strain>
    </source>
</reference>
<dbReference type="PANTHER" id="PTHR35794:SF2">
    <property type="entry name" value="CELL DIVISION PROTEIN DIVIVA"/>
    <property type="match status" value="1"/>
</dbReference>
<organism evidence="9 10">
    <name type="scientific">Papillibacter cinnamivorans DSM 12816</name>
    <dbReference type="NCBI Taxonomy" id="1122930"/>
    <lineage>
        <taxon>Bacteria</taxon>
        <taxon>Bacillati</taxon>
        <taxon>Bacillota</taxon>
        <taxon>Clostridia</taxon>
        <taxon>Eubacteriales</taxon>
        <taxon>Oscillospiraceae</taxon>
        <taxon>Papillibacter</taxon>
    </lineage>
</organism>
<evidence type="ECO:0000256" key="1">
    <source>
        <dbReference type="ARBA" id="ARBA00004496"/>
    </source>
</evidence>
<evidence type="ECO:0000256" key="7">
    <source>
        <dbReference type="SAM" id="Coils"/>
    </source>
</evidence>
<dbReference type="Gene3D" id="6.10.250.660">
    <property type="match status" value="1"/>
</dbReference>
<dbReference type="GO" id="GO:0005737">
    <property type="term" value="C:cytoplasm"/>
    <property type="evidence" value="ECO:0007669"/>
    <property type="project" value="UniProtKB-SubCell"/>
</dbReference>
<dbReference type="GO" id="GO:0051301">
    <property type="term" value="P:cell division"/>
    <property type="evidence" value="ECO:0007669"/>
    <property type="project" value="UniProtKB-KW"/>
</dbReference>
<name>A0A1W2A5H1_9FIRM</name>
<keyword evidence="10" id="KW-1185">Reference proteome</keyword>
<dbReference type="EMBL" id="FWXW01000003">
    <property type="protein sequence ID" value="SMC55914.1"/>
    <property type="molecule type" value="Genomic_DNA"/>
</dbReference>
<dbReference type="Pfam" id="PF05103">
    <property type="entry name" value="DivIVA"/>
    <property type="match status" value="1"/>
</dbReference>
<dbReference type="Proteomes" id="UP000192790">
    <property type="component" value="Unassembled WGS sequence"/>
</dbReference>
<sequence length="241" mass="26694">MMTPQEVSQHAFSKAMMGGYNMAMVDEFLDTLTEDYTTLFKENAVLKSKMKVLVEKIEEYRSTEDAMRSALLAAQKMANTMVEEAKAKREELLESAESVARDKINSLQQEIADEQARLASAKRETAEVSEKIRGLYAQGVAFLENLDSVSAQAPASEDGVLGAVREIESSLNRISAIEDDGGDEEEPAGDSGGEEAEGGLYSDIVKARLRQQEEPDSEITMSVTRRIDFKNLQFGKNYENK</sequence>
<dbReference type="InterPro" id="IPR019933">
    <property type="entry name" value="DivIVA_domain"/>
</dbReference>
<keyword evidence="5 7" id="KW-0175">Coiled coil</keyword>
<accession>A0A1W2A5H1</accession>
<comment type="similarity">
    <text evidence="2">Belongs to the DivIVA family.</text>
</comment>
<evidence type="ECO:0000256" key="3">
    <source>
        <dbReference type="ARBA" id="ARBA00022490"/>
    </source>
</evidence>
<keyword evidence="3" id="KW-0963">Cytoplasm</keyword>
<keyword evidence="4 9" id="KW-0132">Cell division</keyword>
<dbReference type="RefSeq" id="WP_084234137.1">
    <property type="nucleotide sequence ID" value="NZ_FWXW01000003.1"/>
</dbReference>
<gene>
    <name evidence="9" type="ORF">SAMN02745168_1518</name>
</gene>
<evidence type="ECO:0000256" key="2">
    <source>
        <dbReference type="ARBA" id="ARBA00009008"/>
    </source>
</evidence>
<evidence type="ECO:0000256" key="6">
    <source>
        <dbReference type="ARBA" id="ARBA00023306"/>
    </source>
</evidence>
<evidence type="ECO:0000256" key="5">
    <source>
        <dbReference type="ARBA" id="ARBA00023054"/>
    </source>
</evidence>
<feature type="compositionally biased region" description="Acidic residues" evidence="8">
    <location>
        <begin position="177"/>
        <end position="197"/>
    </location>
</feature>
<evidence type="ECO:0000313" key="10">
    <source>
        <dbReference type="Proteomes" id="UP000192790"/>
    </source>
</evidence>
<dbReference type="PANTHER" id="PTHR35794">
    <property type="entry name" value="CELL DIVISION PROTEIN DIVIVA"/>
    <property type="match status" value="1"/>
</dbReference>
<protein>
    <submittedName>
        <fullName evidence="9">Cell division initiation protein</fullName>
    </submittedName>
</protein>
<evidence type="ECO:0000313" key="9">
    <source>
        <dbReference type="EMBL" id="SMC55914.1"/>
    </source>
</evidence>
<dbReference type="NCBIfam" id="TIGR03544">
    <property type="entry name" value="DivI1A_domain"/>
    <property type="match status" value="1"/>
</dbReference>
<feature type="region of interest" description="Disordered" evidence="8">
    <location>
        <begin position="174"/>
        <end position="200"/>
    </location>
</feature>
<keyword evidence="6" id="KW-0131">Cell cycle</keyword>
<dbReference type="InterPro" id="IPR007793">
    <property type="entry name" value="DivIVA_fam"/>
</dbReference>
<proteinExistence type="inferred from homology"/>
<dbReference type="STRING" id="1122930.SAMN02745168_1518"/>
<evidence type="ECO:0000256" key="8">
    <source>
        <dbReference type="SAM" id="MobiDB-lite"/>
    </source>
</evidence>
<dbReference type="OrthoDB" id="9815492at2"/>
<dbReference type="AlphaFoldDB" id="A0A1W2A5H1"/>
<evidence type="ECO:0000256" key="4">
    <source>
        <dbReference type="ARBA" id="ARBA00022618"/>
    </source>
</evidence>